<dbReference type="GO" id="GO:0052621">
    <property type="term" value="F:diguanylate cyclase activity"/>
    <property type="evidence" value="ECO:0007669"/>
    <property type="project" value="UniProtKB-EC"/>
</dbReference>
<dbReference type="AlphaFoldDB" id="A0A368XPY6"/>
<dbReference type="RefSeq" id="WP_023011989.1">
    <property type="nucleotide sequence ID" value="NZ_CALIOX010000009.1"/>
</dbReference>
<keyword evidence="4" id="KW-0812">Transmembrane</keyword>
<dbReference type="FunFam" id="3.30.70.270:FF:000001">
    <property type="entry name" value="Diguanylate cyclase domain protein"/>
    <property type="match status" value="1"/>
</dbReference>
<dbReference type="GO" id="GO:1902201">
    <property type="term" value="P:negative regulation of bacterial-type flagellum-dependent cell motility"/>
    <property type="evidence" value="ECO:0007669"/>
    <property type="project" value="TreeGrafter"/>
</dbReference>
<gene>
    <name evidence="7" type="ORF">DET51_104308</name>
    <name evidence="8" type="ORF">DET61_105195</name>
    <name evidence="6" type="ORF">DET64_104308</name>
</gene>
<dbReference type="PANTHER" id="PTHR45138:SF24">
    <property type="entry name" value="DIGUANYLATE CYCLASE DGCC-RELATED"/>
    <property type="match status" value="1"/>
</dbReference>
<dbReference type="EC" id="2.7.7.65" evidence="2"/>
<dbReference type="GO" id="GO:0005886">
    <property type="term" value="C:plasma membrane"/>
    <property type="evidence" value="ECO:0007669"/>
    <property type="project" value="TreeGrafter"/>
</dbReference>
<feature type="region of interest" description="Disordered" evidence="3">
    <location>
        <begin position="347"/>
        <end position="368"/>
    </location>
</feature>
<accession>A0A368XPY6</accession>
<name>A0A368XPY6_MARNT</name>
<dbReference type="SUPFAM" id="SSF55073">
    <property type="entry name" value="Nucleotide cyclase"/>
    <property type="match status" value="1"/>
</dbReference>
<dbReference type="EMBL" id="QPJB01000004">
    <property type="protein sequence ID" value="RCW35689.1"/>
    <property type="molecule type" value="Genomic_DNA"/>
</dbReference>
<dbReference type="InterPro" id="IPR043128">
    <property type="entry name" value="Rev_trsase/Diguanyl_cyclase"/>
</dbReference>
<evidence type="ECO:0000313" key="7">
    <source>
        <dbReference type="EMBL" id="RCW35689.1"/>
    </source>
</evidence>
<evidence type="ECO:0000256" key="1">
    <source>
        <dbReference type="ARBA" id="ARBA00001946"/>
    </source>
</evidence>
<feature type="transmembrane region" description="Helical" evidence="4">
    <location>
        <begin position="82"/>
        <end position="99"/>
    </location>
</feature>
<dbReference type="Proteomes" id="UP000253647">
    <property type="component" value="Unassembled WGS sequence"/>
</dbReference>
<dbReference type="Gene3D" id="3.30.70.270">
    <property type="match status" value="1"/>
</dbReference>
<dbReference type="EMBL" id="QPJI01000005">
    <property type="protein sequence ID" value="RCW70033.1"/>
    <property type="molecule type" value="Genomic_DNA"/>
</dbReference>
<evidence type="ECO:0000313" key="9">
    <source>
        <dbReference type="Proteomes" id="UP000252795"/>
    </source>
</evidence>
<evidence type="ECO:0000313" key="6">
    <source>
        <dbReference type="EMBL" id="RBP75158.1"/>
    </source>
</evidence>
<evidence type="ECO:0000256" key="2">
    <source>
        <dbReference type="ARBA" id="ARBA00012528"/>
    </source>
</evidence>
<dbReference type="GO" id="GO:0043709">
    <property type="term" value="P:cell adhesion involved in single-species biofilm formation"/>
    <property type="evidence" value="ECO:0007669"/>
    <property type="project" value="TreeGrafter"/>
</dbReference>
<dbReference type="InterPro" id="IPR029787">
    <property type="entry name" value="Nucleotide_cyclase"/>
</dbReference>
<dbReference type="InterPro" id="IPR050469">
    <property type="entry name" value="Diguanylate_Cyclase"/>
</dbReference>
<dbReference type="Proteomes" id="UP000253065">
    <property type="component" value="Unassembled WGS sequence"/>
</dbReference>
<dbReference type="Pfam" id="PF00990">
    <property type="entry name" value="GGDEF"/>
    <property type="match status" value="1"/>
</dbReference>
<evidence type="ECO:0000256" key="3">
    <source>
        <dbReference type="SAM" id="MobiDB-lite"/>
    </source>
</evidence>
<evidence type="ECO:0000313" key="11">
    <source>
        <dbReference type="Proteomes" id="UP000253647"/>
    </source>
</evidence>
<dbReference type="PROSITE" id="PS50887">
    <property type="entry name" value="GGDEF"/>
    <property type="match status" value="1"/>
</dbReference>
<organism evidence="8 11">
    <name type="scientific">Marinobacter nauticus</name>
    <name type="common">Marinobacter hydrocarbonoclasticus</name>
    <name type="synonym">Marinobacter aquaeolei</name>
    <dbReference type="NCBI Taxonomy" id="2743"/>
    <lineage>
        <taxon>Bacteria</taxon>
        <taxon>Pseudomonadati</taxon>
        <taxon>Pseudomonadota</taxon>
        <taxon>Gammaproteobacteria</taxon>
        <taxon>Pseudomonadales</taxon>
        <taxon>Marinobacteraceae</taxon>
        <taxon>Marinobacter</taxon>
    </lineage>
</organism>
<keyword evidence="10" id="KW-1185">Reference proteome</keyword>
<dbReference type="EMBL" id="QNSA01000004">
    <property type="protein sequence ID" value="RBP75158.1"/>
    <property type="molecule type" value="Genomic_DNA"/>
</dbReference>
<dbReference type="SMART" id="SM00267">
    <property type="entry name" value="GGDEF"/>
    <property type="match status" value="1"/>
</dbReference>
<feature type="transmembrane region" description="Helical" evidence="4">
    <location>
        <begin position="55"/>
        <end position="73"/>
    </location>
</feature>
<dbReference type="GeneID" id="31819691"/>
<feature type="domain" description="GGDEF" evidence="5">
    <location>
        <begin position="220"/>
        <end position="353"/>
    </location>
</feature>
<dbReference type="Proteomes" id="UP000252795">
    <property type="component" value="Unassembled WGS sequence"/>
</dbReference>
<dbReference type="PANTHER" id="PTHR45138">
    <property type="entry name" value="REGULATORY COMPONENTS OF SENSORY TRANSDUCTION SYSTEM"/>
    <property type="match status" value="1"/>
</dbReference>
<sequence length="368" mass="40887">MNTSKHPDLGTALEQSRSGLRDNHRRSLTRLLFLVTGSALVVFSCLQFFNGYPWVALVELLASGLLFYGVFCLKTTAHLQQWIYAYLVSLFSFFIVILLLPEASIAAFVWVLMMPVLAYLLLGKHEGMILSVPFMLVGGVVYYFFLGDVGSAHRMIDLLNMVLCGALMQVFMHMYEVRREEAEQRLFDMAQTDALTGLANRSNFQSTLARTIAECERSGTDFALVIMDIDHFKLVNDTLGHDAGDYVLRSIGQCLTERLRTTDFVGRLGGEEFGLILRDAKPGDAFELMDELRERIARRELKYGEAGIRVTASFGIAQWPEHGREAETLFCVADRCLYSGKRAGRNRVAPAGAGQPPKSVGSMAGGLG</sequence>
<comment type="caution">
    <text evidence="8">The sequence shown here is derived from an EMBL/GenBank/DDBJ whole genome shotgun (WGS) entry which is preliminary data.</text>
</comment>
<comment type="cofactor">
    <cofactor evidence="1">
        <name>Mg(2+)</name>
        <dbReference type="ChEBI" id="CHEBI:18420"/>
    </cofactor>
</comment>
<evidence type="ECO:0000313" key="10">
    <source>
        <dbReference type="Proteomes" id="UP000253065"/>
    </source>
</evidence>
<dbReference type="Pfam" id="PF20966">
    <property type="entry name" value="MASE6"/>
    <property type="match status" value="1"/>
</dbReference>
<keyword evidence="4" id="KW-1133">Transmembrane helix</keyword>
<feature type="transmembrane region" description="Helical" evidence="4">
    <location>
        <begin position="105"/>
        <end position="122"/>
    </location>
</feature>
<dbReference type="InterPro" id="IPR048435">
    <property type="entry name" value="MASE6"/>
</dbReference>
<dbReference type="InterPro" id="IPR000160">
    <property type="entry name" value="GGDEF_dom"/>
</dbReference>
<keyword evidence="4" id="KW-0472">Membrane</keyword>
<dbReference type="CDD" id="cd01949">
    <property type="entry name" value="GGDEF"/>
    <property type="match status" value="1"/>
</dbReference>
<protein>
    <recommendedName>
        <fullName evidence="2">diguanylate cyclase</fullName>
        <ecNumber evidence="2">2.7.7.65</ecNumber>
    </recommendedName>
</protein>
<evidence type="ECO:0000256" key="4">
    <source>
        <dbReference type="SAM" id="Phobius"/>
    </source>
</evidence>
<evidence type="ECO:0000313" key="8">
    <source>
        <dbReference type="EMBL" id="RCW70033.1"/>
    </source>
</evidence>
<dbReference type="NCBIfam" id="TIGR00254">
    <property type="entry name" value="GGDEF"/>
    <property type="match status" value="1"/>
</dbReference>
<proteinExistence type="predicted"/>
<feature type="transmembrane region" description="Helical" evidence="4">
    <location>
        <begin position="31"/>
        <end position="49"/>
    </location>
</feature>
<feature type="transmembrane region" description="Helical" evidence="4">
    <location>
        <begin position="129"/>
        <end position="146"/>
    </location>
</feature>
<reference evidence="9 11" key="1">
    <citation type="submission" date="2018-07" db="EMBL/GenBank/DDBJ databases">
        <title>Freshwater and sediment microbial communities from various areas in North America, analyzing microbe dynamics in response to fracking.</title>
        <authorList>
            <person name="Lamendella R."/>
        </authorList>
    </citation>
    <scope>NUCLEOTIDE SEQUENCE [LARGE SCALE GENOMIC DNA]</scope>
    <source>
        <strain evidence="8 11">105B</strain>
        <strain evidence="7 9">114E</strain>
        <strain evidence="6 10">114E_o</strain>
    </source>
</reference>
<evidence type="ECO:0000259" key="5">
    <source>
        <dbReference type="PROSITE" id="PS50887"/>
    </source>
</evidence>